<organism evidence="2 3">
    <name type="scientific">Burkholderia singularis</name>
    <dbReference type="NCBI Taxonomy" id="1503053"/>
    <lineage>
        <taxon>Bacteria</taxon>
        <taxon>Pseudomonadati</taxon>
        <taxon>Pseudomonadota</taxon>
        <taxon>Betaproteobacteria</taxon>
        <taxon>Burkholderiales</taxon>
        <taxon>Burkholderiaceae</taxon>
        <taxon>Burkholderia</taxon>
        <taxon>pseudomallei group</taxon>
    </lineage>
</organism>
<dbReference type="Proteomes" id="UP000062788">
    <property type="component" value="Unassembled WGS sequence"/>
</dbReference>
<dbReference type="EMBL" id="LOWA01000018">
    <property type="protein sequence ID" value="KVE28722.1"/>
    <property type="molecule type" value="Genomic_DNA"/>
</dbReference>
<evidence type="ECO:0000313" key="3">
    <source>
        <dbReference type="Proteomes" id="UP000062788"/>
    </source>
</evidence>
<dbReference type="AlphaFoldDB" id="A0A103E5F7"/>
<gene>
    <name evidence="2" type="ORF">WS67_08390</name>
</gene>
<keyword evidence="3" id="KW-1185">Reference proteome</keyword>
<comment type="caution">
    <text evidence="2">The sequence shown here is derived from an EMBL/GenBank/DDBJ whole genome shotgun (WGS) entry which is preliminary data.</text>
</comment>
<feature type="region of interest" description="Disordered" evidence="1">
    <location>
        <begin position="14"/>
        <end position="36"/>
    </location>
</feature>
<name>A0A103E5F7_9BURK</name>
<sequence length="61" mass="6182">MLCIAVYPHRRATHGNSKSRVHACGTPPNGGAATPKPCGERGCAAMRLLTHGRVSEAGGGG</sequence>
<evidence type="ECO:0000256" key="1">
    <source>
        <dbReference type="SAM" id="MobiDB-lite"/>
    </source>
</evidence>
<protein>
    <submittedName>
        <fullName evidence="2">Uncharacterized protein</fullName>
    </submittedName>
</protein>
<accession>A0A103E5F7</accession>
<reference evidence="2 3" key="1">
    <citation type="submission" date="2015-11" db="EMBL/GenBank/DDBJ databases">
        <title>Expanding the genomic diversity of Burkholderia species for the development of highly accurate diagnostics.</title>
        <authorList>
            <person name="Sahl J."/>
            <person name="Keim P."/>
            <person name="Wagner D."/>
        </authorList>
    </citation>
    <scope>NUCLEOTIDE SEQUENCE [LARGE SCALE GENOMIC DNA]</scope>
    <source>
        <strain evidence="2 3">TSV85</strain>
    </source>
</reference>
<proteinExistence type="predicted"/>
<evidence type="ECO:0000313" key="2">
    <source>
        <dbReference type="EMBL" id="KVE28722.1"/>
    </source>
</evidence>